<evidence type="ECO:0000313" key="3">
    <source>
        <dbReference type="EMBL" id="PPE06109.1"/>
    </source>
</evidence>
<evidence type="ECO:0000259" key="2">
    <source>
        <dbReference type="PROSITE" id="PS50994"/>
    </source>
</evidence>
<accession>A0A2S5RFJ7</accession>
<keyword evidence="1" id="KW-0233">DNA recombination</keyword>
<dbReference type="Pfam" id="PF13936">
    <property type="entry name" value="HTH_38"/>
    <property type="match status" value="1"/>
</dbReference>
<feature type="domain" description="Integrase catalytic" evidence="2">
    <location>
        <begin position="159"/>
        <end position="321"/>
    </location>
</feature>
<dbReference type="GO" id="GO:0006310">
    <property type="term" value="P:DNA recombination"/>
    <property type="evidence" value="ECO:0007669"/>
    <property type="project" value="UniProtKB-KW"/>
</dbReference>
<dbReference type="InterPro" id="IPR025246">
    <property type="entry name" value="IS30-like_HTH"/>
</dbReference>
<dbReference type="SUPFAM" id="SSF53098">
    <property type="entry name" value="Ribonuclease H-like"/>
    <property type="match status" value="1"/>
</dbReference>
<dbReference type="InterPro" id="IPR012337">
    <property type="entry name" value="RNaseH-like_sf"/>
</dbReference>
<proteinExistence type="predicted"/>
<dbReference type="Proteomes" id="UP000237865">
    <property type="component" value="Unassembled WGS sequence"/>
</dbReference>
<dbReference type="Gene3D" id="3.30.420.10">
    <property type="entry name" value="Ribonuclease H-like superfamily/Ribonuclease H"/>
    <property type="match status" value="1"/>
</dbReference>
<sequence length="327" mass="38572">MNNYKQLSDRERYLIEQYINVDKIGINQIALKLNRNKSTISREIKRNSINIKYESHAAIFNAKNKELMKHNFTMSKYREFVIFFEDNFDKKYLGVSVCIAIAQKQGIKTPTSRTLYNWINNSCLDIKPNDLLRSRQIFFRKKHAIPSVFHQIPKDAIPINFRPSSINQRLDEGHYEIDLIISSQARNTGLLTLVDRKTRMGYSTKIYNKYMSHINEKLEYLIYKYHLKIKSITKDNGREFNLLFKLKEQHCFALYTCNIYASCEKGTNENFNGLIRRRFPKGTNFSNVSEEEVQLVVEQINKMPRAILGWKSSQELIETSIYEVLHL</sequence>
<dbReference type="GO" id="GO:0004803">
    <property type="term" value="F:transposase activity"/>
    <property type="evidence" value="ECO:0007669"/>
    <property type="project" value="TreeGrafter"/>
</dbReference>
<comment type="caution">
    <text evidence="3">The sequence shown here is derived from an EMBL/GenBank/DDBJ whole genome shotgun (WGS) entry which is preliminary data.</text>
</comment>
<dbReference type="RefSeq" id="WP_028126623.1">
    <property type="nucleotide sequence ID" value="NZ_PHNE01000001.1"/>
</dbReference>
<name>A0A2S5RFJ7_9MOLU</name>
<dbReference type="AlphaFoldDB" id="A0A2S5RFJ7"/>
<reference evidence="3 4" key="1">
    <citation type="submission" date="2017-11" db="EMBL/GenBank/DDBJ databases">
        <title>Genome sequence of Entomoplasma lucivorax PIPN-2 (ATCC 49196).</title>
        <authorList>
            <person name="Lo W.-S."/>
            <person name="Gasparich G.E."/>
            <person name="Kuo C.-H."/>
        </authorList>
    </citation>
    <scope>NUCLEOTIDE SEQUENCE [LARGE SCALE GENOMIC DNA]</scope>
    <source>
        <strain evidence="3 4">PIPN-2</strain>
    </source>
</reference>
<dbReference type="PANTHER" id="PTHR10948">
    <property type="entry name" value="TRANSPOSASE"/>
    <property type="match status" value="1"/>
</dbReference>
<dbReference type="STRING" id="1399797.GCA_000518285_00841"/>
<keyword evidence="4" id="KW-1185">Reference proteome</keyword>
<evidence type="ECO:0000256" key="1">
    <source>
        <dbReference type="ARBA" id="ARBA00023172"/>
    </source>
</evidence>
<dbReference type="GO" id="GO:0015074">
    <property type="term" value="P:DNA integration"/>
    <property type="evidence" value="ECO:0007669"/>
    <property type="project" value="InterPro"/>
</dbReference>
<protein>
    <submittedName>
        <fullName evidence="3">Transposase</fullName>
    </submittedName>
</protein>
<dbReference type="PANTHER" id="PTHR10948:SF23">
    <property type="entry name" value="TRANSPOSASE INSI FOR INSERTION SEQUENCE ELEMENT IS30A-RELATED"/>
    <property type="match status" value="1"/>
</dbReference>
<organism evidence="3 4">
    <name type="scientific">Williamsoniiplasma lucivorax</name>
    <dbReference type="NCBI Taxonomy" id="209274"/>
    <lineage>
        <taxon>Bacteria</taxon>
        <taxon>Bacillati</taxon>
        <taxon>Mycoplasmatota</taxon>
        <taxon>Mollicutes</taxon>
        <taxon>Entomoplasmatales</taxon>
        <taxon>Williamsoniiplasma</taxon>
    </lineage>
</organism>
<dbReference type="PROSITE" id="PS50994">
    <property type="entry name" value="INTEGRASE"/>
    <property type="match status" value="1"/>
</dbReference>
<dbReference type="GO" id="GO:0005829">
    <property type="term" value="C:cytosol"/>
    <property type="evidence" value="ECO:0007669"/>
    <property type="project" value="TreeGrafter"/>
</dbReference>
<dbReference type="GO" id="GO:0032196">
    <property type="term" value="P:transposition"/>
    <property type="evidence" value="ECO:0007669"/>
    <property type="project" value="TreeGrafter"/>
</dbReference>
<dbReference type="NCBIfam" id="NF033563">
    <property type="entry name" value="transpos_IS30"/>
    <property type="match status" value="1"/>
</dbReference>
<gene>
    <name evidence="3" type="ORF">ELUCI_v1c04000</name>
</gene>
<dbReference type="InterPro" id="IPR051917">
    <property type="entry name" value="Transposase-Integrase"/>
</dbReference>
<dbReference type="EMBL" id="PHNE01000001">
    <property type="protein sequence ID" value="PPE06109.1"/>
    <property type="molecule type" value="Genomic_DNA"/>
</dbReference>
<evidence type="ECO:0000313" key="4">
    <source>
        <dbReference type="Proteomes" id="UP000237865"/>
    </source>
</evidence>
<dbReference type="InterPro" id="IPR001584">
    <property type="entry name" value="Integrase_cat-core"/>
</dbReference>
<dbReference type="InterPro" id="IPR053392">
    <property type="entry name" value="Transposase_IS30-like"/>
</dbReference>
<dbReference type="InterPro" id="IPR036397">
    <property type="entry name" value="RNaseH_sf"/>
</dbReference>
<dbReference type="GO" id="GO:0003676">
    <property type="term" value="F:nucleic acid binding"/>
    <property type="evidence" value="ECO:0007669"/>
    <property type="project" value="InterPro"/>
</dbReference>